<dbReference type="Pfam" id="PF09424">
    <property type="entry name" value="YqeY"/>
    <property type="match status" value="1"/>
</dbReference>
<dbReference type="InterPro" id="IPR042184">
    <property type="entry name" value="YqeY/Aim41_N"/>
</dbReference>
<dbReference type="PANTHER" id="PTHR28055:SF1">
    <property type="entry name" value="ALTERED INHERITANCE OF MITOCHONDRIA PROTEIN 41, MITOCHONDRIAL"/>
    <property type="match status" value="1"/>
</dbReference>
<feature type="non-terminal residue" evidence="1">
    <location>
        <position position="125"/>
    </location>
</feature>
<dbReference type="InterPro" id="IPR003789">
    <property type="entry name" value="Asn/Gln_tRNA_amidoTrase-B-like"/>
</dbReference>
<evidence type="ECO:0000313" key="1">
    <source>
        <dbReference type="EMBL" id="PJE57702.1"/>
    </source>
</evidence>
<dbReference type="InterPro" id="IPR019004">
    <property type="entry name" value="YqeY/Aim41"/>
</dbReference>
<evidence type="ECO:0000313" key="2">
    <source>
        <dbReference type="Proteomes" id="UP000231648"/>
    </source>
</evidence>
<dbReference type="GO" id="GO:0016884">
    <property type="term" value="F:carbon-nitrogen ligase activity, with glutamine as amido-N-donor"/>
    <property type="evidence" value="ECO:0007669"/>
    <property type="project" value="InterPro"/>
</dbReference>
<protein>
    <recommendedName>
        <fullName evidence="3">Glutamyl-tRNA amidotransferase</fullName>
    </recommendedName>
</protein>
<name>A0A2M8KCP7_9BACT</name>
<proteinExistence type="predicted"/>
<sequence length="125" mass="14131">MSLREKINEDIKKAMQKKNELLLLVLRGVNAAIHNKEIEKRTKLSKNEKDIKKLEELSKLSDEEILEAVSSEAKKRKEAIIEFSALGGSASGGGKEKIDNAINKEKLELEILKKYLPEQMDEGQI</sequence>
<dbReference type="Proteomes" id="UP000231648">
    <property type="component" value="Unassembled WGS sequence"/>
</dbReference>
<accession>A0A2M8KCP7</accession>
<comment type="caution">
    <text evidence="1">The sequence shown here is derived from an EMBL/GenBank/DDBJ whole genome shotgun (WGS) entry which is preliminary data.</text>
</comment>
<dbReference type="EMBL" id="PFDX01000006">
    <property type="protein sequence ID" value="PJE57702.1"/>
    <property type="molecule type" value="Genomic_DNA"/>
</dbReference>
<dbReference type="Gene3D" id="1.10.1510.10">
    <property type="entry name" value="Uncharacterised protein YqeY/AIM41 PF09424, N-terminal domain"/>
    <property type="match status" value="1"/>
</dbReference>
<reference evidence="2" key="1">
    <citation type="submission" date="2017-09" db="EMBL/GenBank/DDBJ databases">
        <title>Depth-based differentiation of microbial function through sediment-hosted aquifers and enrichment of novel symbionts in the deep terrestrial subsurface.</title>
        <authorList>
            <person name="Probst A.J."/>
            <person name="Ladd B."/>
            <person name="Jarett J.K."/>
            <person name="Geller-Mcgrath D.E."/>
            <person name="Sieber C.M.K."/>
            <person name="Emerson J.B."/>
            <person name="Anantharaman K."/>
            <person name="Thomas B.C."/>
            <person name="Malmstrom R."/>
            <person name="Stieglmeier M."/>
            <person name="Klingl A."/>
            <person name="Woyke T."/>
            <person name="Ryan C.M."/>
            <person name="Banfield J.F."/>
        </authorList>
    </citation>
    <scope>NUCLEOTIDE SEQUENCE [LARGE SCALE GENOMIC DNA]</scope>
</reference>
<dbReference type="PANTHER" id="PTHR28055">
    <property type="entry name" value="ALTERED INHERITANCE OF MITOCHONDRIA PROTEIN 41, MITOCHONDRIAL"/>
    <property type="match status" value="1"/>
</dbReference>
<organism evidence="1 2">
    <name type="scientific">Candidatus Portnoybacteria bacterium CG10_big_fil_rev_8_21_14_0_10_38_18</name>
    <dbReference type="NCBI Taxonomy" id="1974813"/>
    <lineage>
        <taxon>Bacteria</taxon>
        <taxon>Candidatus Portnoyibacteriota</taxon>
    </lineage>
</organism>
<dbReference type="AlphaFoldDB" id="A0A2M8KCP7"/>
<gene>
    <name evidence="1" type="ORF">COU82_00485</name>
</gene>
<evidence type="ECO:0008006" key="3">
    <source>
        <dbReference type="Google" id="ProtNLM"/>
    </source>
</evidence>
<dbReference type="SUPFAM" id="SSF89095">
    <property type="entry name" value="GatB/YqeY motif"/>
    <property type="match status" value="1"/>
</dbReference>